<feature type="region of interest" description="Disordered" evidence="1">
    <location>
        <begin position="12"/>
        <end position="78"/>
    </location>
</feature>
<dbReference type="GO" id="GO:0032543">
    <property type="term" value="P:mitochondrial translation"/>
    <property type="evidence" value="ECO:0007669"/>
    <property type="project" value="TreeGrafter"/>
</dbReference>
<accession>A0A8H4V8W4</accession>
<organism evidence="3 4">
    <name type="scientific">Ophiocordyceps sinensis</name>
    <dbReference type="NCBI Taxonomy" id="72228"/>
    <lineage>
        <taxon>Eukaryota</taxon>
        <taxon>Fungi</taxon>
        <taxon>Dikarya</taxon>
        <taxon>Ascomycota</taxon>
        <taxon>Pezizomycotina</taxon>
        <taxon>Sordariomycetes</taxon>
        <taxon>Hypocreomycetidae</taxon>
        <taxon>Hypocreales</taxon>
        <taxon>Ophiocordycipitaceae</taxon>
        <taxon>Ophiocordyceps</taxon>
    </lineage>
</organism>
<sequence length="207" mass="22396">MTLRCSRCRLVALGRPAPPPRSLPPRPRAASSSSSSAVHEMLARPTWSVRALRDGPPSPSASDADASSHPASEPVTTPTQLHHLLRLAALPLPASRQEEDAMLATLDSQLRFVRAVQSVDTRGVKPLSAIRDETANGVRERALGLAQLRDVLENEALVGHYKRPRRLRDAPPPVQPDAQEWDALSTASRRAGKYFVVESGSKDDGAL</sequence>
<feature type="compositionally biased region" description="Low complexity" evidence="1">
    <location>
        <begin position="28"/>
        <end position="37"/>
    </location>
</feature>
<feature type="domain" description="Glutamyl-tRNA amidotransferase complex subunit Gta3" evidence="2">
    <location>
        <begin position="76"/>
        <end position="127"/>
    </location>
</feature>
<proteinExistence type="predicted"/>
<reference evidence="3 4" key="1">
    <citation type="journal article" date="2020" name="Genome Biol. Evol.">
        <title>A new high-quality draft genome assembly of the Chinese cordyceps Ophiocordyceps sinensis.</title>
        <authorList>
            <person name="Shu R."/>
            <person name="Zhang J."/>
            <person name="Meng Q."/>
            <person name="Zhang H."/>
            <person name="Zhou G."/>
            <person name="Li M."/>
            <person name="Wu P."/>
            <person name="Zhao Y."/>
            <person name="Chen C."/>
            <person name="Qin Q."/>
        </authorList>
    </citation>
    <scope>NUCLEOTIDE SEQUENCE [LARGE SCALE GENOMIC DNA]</scope>
    <source>
        <strain evidence="3 4">IOZ07</strain>
    </source>
</reference>
<dbReference type="PANTHER" id="PTHR15004">
    <property type="entry name" value="GLUTAMYL-TRNA(GLN) AMIDOTRANSFERASE SUBUNIT C, MITOCHONDRIAL"/>
    <property type="match status" value="1"/>
</dbReference>
<dbReference type="PANTHER" id="PTHR15004:SF0">
    <property type="entry name" value="GLUTAMYL-TRNA(GLN) AMIDOTRANSFERASE SUBUNIT C, MITOCHONDRIAL"/>
    <property type="match status" value="1"/>
</dbReference>
<dbReference type="GO" id="GO:0070681">
    <property type="term" value="P:glutaminyl-tRNAGln biosynthesis via transamidation"/>
    <property type="evidence" value="ECO:0007669"/>
    <property type="project" value="TreeGrafter"/>
</dbReference>
<feature type="compositionally biased region" description="Low complexity" evidence="1">
    <location>
        <begin position="60"/>
        <end position="72"/>
    </location>
</feature>
<dbReference type="GO" id="GO:0030956">
    <property type="term" value="C:glutamyl-tRNA(Gln) amidotransferase complex"/>
    <property type="evidence" value="ECO:0007669"/>
    <property type="project" value="TreeGrafter"/>
</dbReference>
<protein>
    <recommendedName>
        <fullName evidence="2">Glutamyl-tRNA amidotransferase complex subunit Gta3 domain-containing protein</fullName>
    </recommendedName>
</protein>
<dbReference type="OrthoDB" id="5522061at2759"/>
<evidence type="ECO:0000313" key="4">
    <source>
        <dbReference type="Proteomes" id="UP000557566"/>
    </source>
</evidence>
<evidence type="ECO:0000313" key="3">
    <source>
        <dbReference type="EMBL" id="KAF4512357.1"/>
    </source>
</evidence>
<keyword evidence="4" id="KW-1185">Reference proteome</keyword>
<evidence type="ECO:0000256" key="1">
    <source>
        <dbReference type="SAM" id="MobiDB-lite"/>
    </source>
</evidence>
<dbReference type="Proteomes" id="UP000557566">
    <property type="component" value="Unassembled WGS sequence"/>
</dbReference>
<comment type="caution">
    <text evidence="3">The sequence shown here is derived from an EMBL/GenBank/DDBJ whole genome shotgun (WGS) entry which is preliminary data.</text>
</comment>
<dbReference type="InterPro" id="IPR049545">
    <property type="entry name" value="Gta3_dom"/>
</dbReference>
<feature type="compositionally biased region" description="Pro residues" evidence="1">
    <location>
        <begin position="16"/>
        <end position="27"/>
    </location>
</feature>
<dbReference type="InterPro" id="IPR003837">
    <property type="entry name" value="GatC"/>
</dbReference>
<dbReference type="EMBL" id="JAAVMX010000002">
    <property type="protein sequence ID" value="KAF4512357.1"/>
    <property type="molecule type" value="Genomic_DNA"/>
</dbReference>
<gene>
    <name evidence="3" type="ORF">G6O67_001508</name>
</gene>
<dbReference type="GO" id="GO:0006450">
    <property type="term" value="P:regulation of translational fidelity"/>
    <property type="evidence" value="ECO:0007669"/>
    <property type="project" value="InterPro"/>
</dbReference>
<dbReference type="Pfam" id="PF20978">
    <property type="entry name" value="Gta3"/>
    <property type="match status" value="1"/>
</dbReference>
<dbReference type="AlphaFoldDB" id="A0A8H4V8W4"/>
<name>A0A8H4V8W4_9HYPO</name>
<evidence type="ECO:0000259" key="2">
    <source>
        <dbReference type="Pfam" id="PF20978"/>
    </source>
</evidence>
<dbReference type="GO" id="GO:0005739">
    <property type="term" value="C:mitochondrion"/>
    <property type="evidence" value="ECO:0007669"/>
    <property type="project" value="TreeGrafter"/>
</dbReference>